<feature type="compositionally biased region" description="Acidic residues" evidence="1">
    <location>
        <begin position="301"/>
        <end position="310"/>
    </location>
</feature>
<evidence type="ECO:0000313" key="2">
    <source>
        <dbReference type="EMBL" id="KAJ7691913.1"/>
    </source>
</evidence>
<comment type="caution">
    <text evidence="2">The sequence shown here is derived from an EMBL/GenBank/DDBJ whole genome shotgun (WGS) entry which is preliminary data.</text>
</comment>
<dbReference type="Proteomes" id="UP001221757">
    <property type="component" value="Unassembled WGS sequence"/>
</dbReference>
<proteinExistence type="predicted"/>
<feature type="region of interest" description="Disordered" evidence="1">
    <location>
        <begin position="72"/>
        <end position="137"/>
    </location>
</feature>
<sequence length="435" mass="47363">MSSSSRSATGECKAHDKESGQECDCPQFQASEEDAEFCADCFHHRKHHLISMPGASTPKPGVKAMLAQMLLRPGRSTSRSSASTSRGKSSLRGVSSSTSSKTLLSNFSAANHEANLGMRPRDDTEGGSSKKRKAKRSRNTFKVSSILVISQGTEFVDGVLCIADGHDAVPNRVETQTAVLEGRAVLNLNDGFEMDRTWTHEDVVDALTSHLPLPFSHFHHIQQKADDNDEPAWRLATVVQKKIVISPVLRPDGSHLFYNKGNMSTGFNNSRLFIVARKPIPAELLREWAAPESKSFRDDENINLDSDDGGDSNLPNGSPSPERIPCSTKRRLFSKSSSDEDFIPTKKGKGPAGRKWLREPVDKPDGGKTADQGTKSPDSESEVIDLTTDLASGSSGVPPLKAEAANEGRAPSEESEIFEDPAIGNPYDKNQIFEF</sequence>
<evidence type="ECO:0000256" key="1">
    <source>
        <dbReference type="SAM" id="MobiDB-lite"/>
    </source>
</evidence>
<accession>A0AAD7GJE5</accession>
<evidence type="ECO:0000313" key="3">
    <source>
        <dbReference type="Proteomes" id="UP001221757"/>
    </source>
</evidence>
<keyword evidence="3" id="KW-1185">Reference proteome</keyword>
<reference evidence="2" key="1">
    <citation type="submission" date="2023-03" db="EMBL/GenBank/DDBJ databases">
        <title>Massive genome expansion in bonnet fungi (Mycena s.s.) driven by repeated elements and novel gene families across ecological guilds.</title>
        <authorList>
            <consortium name="Lawrence Berkeley National Laboratory"/>
            <person name="Harder C.B."/>
            <person name="Miyauchi S."/>
            <person name="Viragh M."/>
            <person name="Kuo A."/>
            <person name="Thoen E."/>
            <person name="Andreopoulos B."/>
            <person name="Lu D."/>
            <person name="Skrede I."/>
            <person name="Drula E."/>
            <person name="Henrissat B."/>
            <person name="Morin E."/>
            <person name="Kohler A."/>
            <person name="Barry K."/>
            <person name="LaButti K."/>
            <person name="Morin E."/>
            <person name="Salamov A."/>
            <person name="Lipzen A."/>
            <person name="Mereny Z."/>
            <person name="Hegedus B."/>
            <person name="Baldrian P."/>
            <person name="Stursova M."/>
            <person name="Weitz H."/>
            <person name="Taylor A."/>
            <person name="Grigoriev I.V."/>
            <person name="Nagy L.G."/>
            <person name="Martin F."/>
            <person name="Kauserud H."/>
        </authorList>
    </citation>
    <scope>NUCLEOTIDE SEQUENCE</scope>
    <source>
        <strain evidence="2">CBHHK067</strain>
    </source>
</reference>
<feature type="compositionally biased region" description="Low complexity" evidence="1">
    <location>
        <begin position="72"/>
        <end position="105"/>
    </location>
</feature>
<dbReference type="EMBL" id="JARKIE010000055">
    <property type="protein sequence ID" value="KAJ7691913.1"/>
    <property type="molecule type" value="Genomic_DNA"/>
</dbReference>
<organism evidence="2 3">
    <name type="scientific">Mycena rosella</name>
    <name type="common">Pink bonnet</name>
    <name type="synonym">Agaricus rosellus</name>
    <dbReference type="NCBI Taxonomy" id="1033263"/>
    <lineage>
        <taxon>Eukaryota</taxon>
        <taxon>Fungi</taxon>
        <taxon>Dikarya</taxon>
        <taxon>Basidiomycota</taxon>
        <taxon>Agaricomycotina</taxon>
        <taxon>Agaricomycetes</taxon>
        <taxon>Agaricomycetidae</taxon>
        <taxon>Agaricales</taxon>
        <taxon>Marasmiineae</taxon>
        <taxon>Mycenaceae</taxon>
        <taxon>Mycena</taxon>
    </lineage>
</organism>
<name>A0AAD7GJE5_MYCRO</name>
<dbReference type="AlphaFoldDB" id="A0AAD7GJE5"/>
<feature type="region of interest" description="Disordered" evidence="1">
    <location>
        <begin position="295"/>
        <end position="435"/>
    </location>
</feature>
<feature type="compositionally biased region" description="Basic and acidic residues" evidence="1">
    <location>
        <begin position="356"/>
        <end position="368"/>
    </location>
</feature>
<protein>
    <submittedName>
        <fullName evidence="2">Uncharacterized protein</fullName>
    </submittedName>
</protein>
<gene>
    <name evidence="2" type="ORF">B0H17DRAFT_1200771</name>
</gene>
<feature type="region of interest" description="Disordered" evidence="1">
    <location>
        <begin position="1"/>
        <end position="23"/>
    </location>
</feature>